<dbReference type="KEGG" id="ttq:NIES37_72900"/>
<dbReference type="CDD" id="cd00009">
    <property type="entry name" value="AAA"/>
    <property type="match status" value="1"/>
</dbReference>
<evidence type="ECO:0000313" key="3">
    <source>
        <dbReference type="EMBL" id="BAZ03277.1"/>
    </source>
</evidence>
<evidence type="ECO:0000313" key="4">
    <source>
        <dbReference type="Proteomes" id="UP000218785"/>
    </source>
</evidence>
<geneLocation type="plasmid" evidence="4">
    <name>Plasmid3 dna</name>
</geneLocation>
<dbReference type="InterPro" id="IPR003593">
    <property type="entry name" value="AAA+_ATPase"/>
</dbReference>
<dbReference type="RefSeq" id="WP_096585526.1">
    <property type="nucleotide sequence ID" value="NZ_CAWNJS010000004.1"/>
</dbReference>
<dbReference type="InterPro" id="IPR027417">
    <property type="entry name" value="P-loop_NTPase"/>
</dbReference>
<dbReference type="GO" id="GO:0016887">
    <property type="term" value="F:ATP hydrolysis activity"/>
    <property type="evidence" value="ECO:0007669"/>
    <property type="project" value="InterPro"/>
</dbReference>
<protein>
    <submittedName>
        <fullName evidence="3">ATPase central domain-containing protein</fullName>
    </submittedName>
</protein>
<organism evidence="3 4">
    <name type="scientific">Tolypothrix tenuis PCC 7101</name>
    <dbReference type="NCBI Taxonomy" id="231146"/>
    <lineage>
        <taxon>Bacteria</taxon>
        <taxon>Bacillati</taxon>
        <taxon>Cyanobacteriota</taxon>
        <taxon>Cyanophyceae</taxon>
        <taxon>Nostocales</taxon>
        <taxon>Tolypothrichaceae</taxon>
        <taxon>Tolypothrix</taxon>
    </lineage>
</organism>
<feature type="domain" description="AAA+ ATPase" evidence="2">
    <location>
        <begin position="55"/>
        <end position="247"/>
    </location>
</feature>
<keyword evidence="4" id="KW-1185">Reference proteome</keyword>
<feature type="region of interest" description="Disordered" evidence="1">
    <location>
        <begin position="1"/>
        <end position="35"/>
    </location>
</feature>
<proteinExistence type="predicted"/>
<evidence type="ECO:0000256" key="1">
    <source>
        <dbReference type="SAM" id="MobiDB-lite"/>
    </source>
</evidence>
<dbReference type="Pfam" id="PF07728">
    <property type="entry name" value="AAA_5"/>
    <property type="match status" value="1"/>
</dbReference>
<accession>A0A1Z4NC32</accession>
<keyword evidence="3" id="KW-0614">Plasmid</keyword>
<name>A0A1Z4NC32_9CYAN</name>
<evidence type="ECO:0000259" key="2">
    <source>
        <dbReference type="SMART" id="SM00382"/>
    </source>
</evidence>
<dbReference type="EMBL" id="AP018251">
    <property type="protein sequence ID" value="BAZ03277.1"/>
    <property type="molecule type" value="Genomic_DNA"/>
</dbReference>
<reference evidence="3 4" key="1">
    <citation type="submission" date="2017-06" db="EMBL/GenBank/DDBJ databases">
        <title>Genome sequencing of cyanobaciteial culture collection at National Institute for Environmental Studies (NIES).</title>
        <authorList>
            <person name="Hirose Y."/>
            <person name="Shimura Y."/>
            <person name="Fujisawa T."/>
            <person name="Nakamura Y."/>
            <person name="Kawachi M."/>
        </authorList>
    </citation>
    <scope>NUCLEOTIDE SEQUENCE [LARGE SCALE GENOMIC DNA]</scope>
    <source>
        <strain evidence="3 4">NIES-37</strain>
        <plasmid evidence="4">Plasmid3 dna</plasmid>
    </source>
</reference>
<dbReference type="InterPro" id="IPR011704">
    <property type="entry name" value="ATPase_dyneun-rel_AAA"/>
</dbReference>
<feature type="compositionally biased region" description="Basic and acidic residues" evidence="1">
    <location>
        <begin position="26"/>
        <end position="35"/>
    </location>
</feature>
<dbReference type="GO" id="GO:0005524">
    <property type="term" value="F:ATP binding"/>
    <property type="evidence" value="ECO:0007669"/>
    <property type="project" value="InterPro"/>
</dbReference>
<dbReference type="SUPFAM" id="SSF52540">
    <property type="entry name" value="P-loop containing nucleoside triphosphate hydrolases"/>
    <property type="match status" value="1"/>
</dbReference>
<dbReference type="Proteomes" id="UP000218785">
    <property type="component" value="Plasmid plasmid3"/>
</dbReference>
<gene>
    <name evidence="3" type="ORF">NIES37_72900</name>
</gene>
<dbReference type="Gene3D" id="3.40.50.300">
    <property type="entry name" value="P-loop containing nucleotide triphosphate hydrolases"/>
    <property type="match status" value="1"/>
</dbReference>
<dbReference type="SMART" id="SM00382">
    <property type="entry name" value="AAA"/>
    <property type="match status" value="1"/>
</dbReference>
<sequence length="339" mass="38463">MTSWKIFKGTPEHPHDGITKLPEPPSWRKFDKQERGSNYQARGEEIELVNAALYLRRPLLVTGKPGTGKTSLAYAVAKELNLGEVLRWNITTRSTLQQGLYSYDAIGRLQDAKANEKDNLAEIGKYIQLGSLGTALFSSKFKKPRVLLIDEMDKSDIDLPNDLLNIFEEGEFDIPELARIANVDDKDDKNQLNNIIVKTYDNQTATIVKGKVKCEEFPFVILTSNGEREFPPAFLRRCLRLDLPQPSRQELDKIVKAHLGNDIIGQAEKLIEQFLKRRDQGDLATDQLLNAIYLLTNTANKPDSPMLESVDNQEKVKDKDSKTKLVEHLLRYLNSRDGL</sequence>
<dbReference type="AlphaFoldDB" id="A0A1Z4NC32"/>